<dbReference type="Proteomes" id="UP000245956">
    <property type="component" value="Unassembled WGS sequence"/>
</dbReference>
<feature type="compositionally biased region" description="Polar residues" evidence="1">
    <location>
        <begin position="9"/>
        <end position="24"/>
    </location>
</feature>
<evidence type="ECO:0000313" key="2">
    <source>
        <dbReference type="EMBL" id="PWI67796.1"/>
    </source>
</evidence>
<gene>
    <name evidence="2" type="ORF">PCL_02717</name>
</gene>
<feature type="region of interest" description="Disordered" evidence="1">
    <location>
        <begin position="199"/>
        <end position="370"/>
    </location>
</feature>
<dbReference type="EMBL" id="LCWV01000017">
    <property type="protein sequence ID" value="PWI67796.1"/>
    <property type="molecule type" value="Genomic_DNA"/>
</dbReference>
<feature type="compositionally biased region" description="Low complexity" evidence="1">
    <location>
        <begin position="303"/>
        <end position="315"/>
    </location>
</feature>
<organism evidence="2 3">
    <name type="scientific">Purpureocillium lilacinum</name>
    <name type="common">Paecilomyces lilacinus</name>
    <dbReference type="NCBI Taxonomy" id="33203"/>
    <lineage>
        <taxon>Eukaryota</taxon>
        <taxon>Fungi</taxon>
        <taxon>Dikarya</taxon>
        <taxon>Ascomycota</taxon>
        <taxon>Pezizomycotina</taxon>
        <taxon>Sordariomycetes</taxon>
        <taxon>Hypocreomycetidae</taxon>
        <taxon>Hypocreales</taxon>
        <taxon>Ophiocordycipitaceae</taxon>
        <taxon>Purpureocillium</taxon>
    </lineage>
</organism>
<evidence type="ECO:0000313" key="3">
    <source>
        <dbReference type="Proteomes" id="UP000245956"/>
    </source>
</evidence>
<name>A0A2U3E001_PURLI</name>
<feature type="compositionally biased region" description="Pro residues" evidence="1">
    <location>
        <begin position="321"/>
        <end position="330"/>
    </location>
</feature>
<feature type="region of interest" description="Disordered" evidence="1">
    <location>
        <begin position="113"/>
        <end position="141"/>
    </location>
</feature>
<protein>
    <submittedName>
        <fullName evidence="2">Uncharacterized protein</fullName>
    </submittedName>
</protein>
<reference evidence="2 3" key="1">
    <citation type="journal article" date="2016" name="Front. Microbiol.">
        <title>Genome and transcriptome sequences reveal the specific parasitism of the nematophagous Purpureocillium lilacinum 36-1.</title>
        <authorList>
            <person name="Xie J."/>
            <person name="Li S."/>
            <person name="Mo C."/>
            <person name="Xiao X."/>
            <person name="Peng D."/>
            <person name="Wang G."/>
            <person name="Xiao Y."/>
        </authorList>
    </citation>
    <scope>NUCLEOTIDE SEQUENCE [LARGE SCALE GENOMIC DNA]</scope>
    <source>
        <strain evidence="2 3">36-1</strain>
    </source>
</reference>
<feature type="compositionally biased region" description="Basic and acidic residues" evidence="1">
    <location>
        <begin position="279"/>
        <end position="294"/>
    </location>
</feature>
<evidence type="ECO:0000256" key="1">
    <source>
        <dbReference type="SAM" id="MobiDB-lite"/>
    </source>
</evidence>
<dbReference type="AlphaFoldDB" id="A0A2U3E001"/>
<feature type="region of interest" description="Disordered" evidence="1">
    <location>
        <begin position="1"/>
        <end position="46"/>
    </location>
</feature>
<comment type="caution">
    <text evidence="2">The sequence shown here is derived from an EMBL/GenBank/DDBJ whole genome shotgun (WGS) entry which is preliminary data.</text>
</comment>
<proteinExistence type="predicted"/>
<sequence>MPVPAVPTGTGSECHASSGTSSSEKALPRPVSASPQPEPRPHLAAPSLDSLDNAILQHGLIDKLGLGTSSRKLTSETARGLRLFGLSTVVGARPRSSGHWACLLAAREGVKTHTQSRAHRMRDVASSTAADGTTREAGGHRQTWHEPGAAWHVAVHATPARRIMCMCCAKYGVCMCCCAVLGEPEASLARPDISMPRLHVHPCRRATPARVKPSSRTKREKQPPTRAVPAKLQPSATHKVRGICRENVPPASRALAIPPSRPSSSPAPATQRFMPRSVSPDEQRQQPAERRPRAVDPPPLPTGQSSGLQCQSQSLTAVRPPSTPAPPPITASPALGSGRPPKSPIPPLVRGQLNSLSHGRVAEQAGPEIF</sequence>
<feature type="compositionally biased region" description="Low complexity" evidence="1">
    <location>
        <begin position="249"/>
        <end position="269"/>
    </location>
</feature>
<accession>A0A2U3E001</accession>